<gene>
    <name evidence="2" type="ORF">PARHAE_00759</name>
</gene>
<evidence type="ECO:0000313" key="3">
    <source>
        <dbReference type="Proteomes" id="UP000270743"/>
    </source>
</evidence>
<dbReference type="EMBL" id="UZWE01000021">
    <property type="protein sequence ID" value="VDS07582.1"/>
    <property type="molecule type" value="Genomic_DNA"/>
</dbReference>
<protein>
    <recommendedName>
        <fullName evidence="4">Phage tail tube protein, GTA-gp10</fullName>
    </recommendedName>
</protein>
<name>A0A3S5D3V2_9RHOB</name>
<dbReference type="Proteomes" id="UP000270743">
    <property type="component" value="Unassembled WGS sequence"/>
</dbReference>
<evidence type="ECO:0008006" key="4">
    <source>
        <dbReference type="Google" id="ProtNLM"/>
    </source>
</evidence>
<organism evidence="2 3">
    <name type="scientific">Paracoccus haematequi</name>
    <dbReference type="NCBI Taxonomy" id="2491866"/>
    <lineage>
        <taxon>Bacteria</taxon>
        <taxon>Pseudomonadati</taxon>
        <taxon>Pseudomonadota</taxon>
        <taxon>Alphaproteobacteria</taxon>
        <taxon>Rhodobacterales</taxon>
        <taxon>Paracoccaceae</taxon>
        <taxon>Paracoccus</taxon>
    </lineage>
</organism>
<reference evidence="2 3" key="1">
    <citation type="submission" date="2018-12" db="EMBL/GenBank/DDBJ databases">
        <authorList>
            <person name="Criscuolo A."/>
        </authorList>
    </citation>
    <scope>NUCLEOTIDE SEQUENCE [LARGE SCALE GENOMIC DNA]</scope>
    <source>
        <strain evidence="2">ACIP1116241</strain>
    </source>
</reference>
<keyword evidence="3" id="KW-1185">Reference proteome</keyword>
<proteinExistence type="predicted"/>
<dbReference type="RefSeq" id="WP_126153271.1">
    <property type="nucleotide sequence ID" value="NZ_UZWE01000021.1"/>
</dbReference>
<dbReference type="OrthoDB" id="7509188at2"/>
<dbReference type="AlphaFoldDB" id="A0A3S5D3V2"/>
<evidence type="ECO:0000313" key="2">
    <source>
        <dbReference type="EMBL" id="VDS07582.1"/>
    </source>
</evidence>
<evidence type="ECO:0000256" key="1">
    <source>
        <dbReference type="SAM" id="MobiDB-lite"/>
    </source>
</evidence>
<accession>A0A3S5D3V2</accession>
<dbReference type="InterPro" id="IPR021791">
    <property type="entry name" value="Phage_TAC_11"/>
</dbReference>
<feature type="region of interest" description="Disordered" evidence="1">
    <location>
        <begin position="103"/>
        <end position="129"/>
    </location>
</feature>
<dbReference type="Pfam" id="PF11836">
    <property type="entry name" value="Phage_TAC_11"/>
    <property type="match status" value="1"/>
</dbReference>
<sequence>MKAISTVWPGGEHSFRLGLAELEAVQQKTDYGPEWLLHRINTGQWKTDDLFEVLRFGLIGGGMDAAQAKSLVHTAFERHPAIGFKVPAQAVLAAFLYGPPDDPVGEDLPVGPTPESEKTGDGSSAATTD</sequence>